<evidence type="ECO:0000259" key="9">
    <source>
        <dbReference type="PROSITE" id="PS51669"/>
    </source>
</evidence>
<geneLocation type="plasmid" evidence="10 11">
    <name>p_1</name>
</geneLocation>
<dbReference type="InterPro" id="IPR006655">
    <property type="entry name" value="Mopterin_OxRdtase_prok_CS"/>
</dbReference>
<dbReference type="Proteomes" id="UP001059120">
    <property type="component" value="Plasmid p_1"/>
</dbReference>
<accession>A0ABY5GA83</accession>
<dbReference type="NCBIfam" id="TIGR02166">
    <property type="entry name" value="dmsA_ynfE"/>
    <property type="match status" value="1"/>
</dbReference>
<evidence type="ECO:0000256" key="3">
    <source>
        <dbReference type="ARBA" id="ARBA00022505"/>
    </source>
</evidence>
<dbReference type="Pfam" id="PF01568">
    <property type="entry name" value="Molydop_binding"/>
    <property type="match status" value="1"/>
</dbReference>
<dbReference type="InterPro" id="IPR006311">
    <property type="entry name" value="TAT_signal"/>
</dbReference>
<comment type="similarity">
    <text evidence="2">Belongs to the prokaryotic molybdopterin-containing oxidoreductase family.</text>
</comment>
<dbReference type="Gene3D" id="3.40.228.10">
    <property type="entry name" value="Dimethylsulfoxide Reductase, domain 2"/>
    <property type="match status" value="1"/>
</dbReference>
<sequence>MSRSLFSESRRKFIKSSGLAAASVPFISGQVFASGSNLKIRNITDGEERVVQTCSTFDCGGKCDIRAHIKNGALTQITTRPDEDIDEYMPMMRGCVRGRGYRKFVNNPERLKYPMKRVGKRGEGKFERISWEEATSYIAKEIQRLTNEHGPECRFVTNNTAVTGGAFSGDKMLKRLFNTTGGYLSYYHSVSMGNTLAATPYTYGTAVSGNSMDTLLDSKLVILWGHNPTETIFGHSNHYYQQMKRNGTKFIVVDPRYSDTVSSYADQWIPLLPTSDNALMDAMMYVIYTENLHDADFIAKNTIGFDEDSMPEGVPSGESLVSYLTGVKDGVQKTPEWAEKITKVPAQTIREFAIEYATTKPAALIQGWAPQRHNCGERSARGSTLLATITGNVGVSGGWAGGAGFAGGRKFAVYVDQKENPVKESISIMNWVDAVDAPEKVTPEVGLTGAEQLKSPIKMIFSLAGNYLANQNPNINRAAKILEDENKVELIVVSDLYMSPSAQYADILLPETAFTERWNIGETWGTGSYLVLSEKLVEPDFERRSDYDWLCDVAKKLGVYQEFSEGRTEKQWIEWIWEETRKLHASDNLPSFEQFQQTRRFAFKDSTYVAFEQNVKNIEQYPLDTPSGKIEIFSKRLYDMNHPEIPALSSYVPAHEGFEDPLAKRFPLQLITWKPKNRANSTQFKNPWLQEVAKQELWMNPIDAEKRGVKDGELIKAYNDRGVVNIPVKVTPRIMPSVVALANGGWRQLNSQGVDVGGCANTLSSENITPLAKGNSHNTMLVEVEKA</sequence>
<dbReference type="PANTHER" id="PTHR43742">
    <property type="entry name" value="TRIMETHYLAMINE-N-OXIDE REDUCTASE"/>
    <property type="match status" value="1"/>
</dbReference>
<evidence type="ECO:0000256" key="4">
    <source>
        <dbReference type="ARBA" id="ARBA00022723"/>
    </source>
</evidence>
<evidence type="ECO:0000313" key="11">
    <source>
        <dbReference type="Proteomes" id="UP001059120"/>
    </source>
</evidence>
<evidence type="ECO:0000256" key="7">
    <source>
        <dbReference type="ARBA" id="ARBA00023004"/>
    </source>
</evidence>
<dbReference type="InterPro" id="IPR050612">
    <property type="entry name" value="Prok_Mopterin_Oxidored"/>
</dbReference>
<dbReference type="InterPro" id="IPR011888">
    <property type="entry name" value="Anaer_DMSO_reductase"/>
</dbReference>
<dbReference type="PANTHER" id="PTHR43742:SF3">
    <property type="entry name" value="DIMETHYL SULFOXIDE REDUCTASE DMSA"/>
    <property type="match status" value="1"/>
</dbReference>
<dbReference type="InterPro" id="IPR006656">
    <property type="entry name" value="Mopterin_OxRdtase"/>
</dbReference>
<keyword evidence="10" id="KW-0614">Plasmid</keyword>
<dbReference type="InterPro" id="IPR009010">
    <property type="entry name" value="Asp_de-COase-like_dom_sf"/>
</dbReference>
<dbReference type="Gene3D" id="3.40.50.740">
    <property type="match status" value="1"/>
</dbReference>
<dbReference type="PROSITE" id="PS51669">
    <property type="entry name" value="4FE4S_MOW_BIS_MGD"/>
    <property type="match status" value="1"/>
</dbReference>
<dbReference type="RefSeq" id="WP_255232827.1">
    <property type="nucleotide sequence ID" value="NZ_CP090616.1"/>
</dbReference>
<dbReference type="Gene3D" id="3.40.50.12440">
    <property type="match status" value="2"/>
</dbReference>
<keyword evidence="8" id="KW-0411">Iron-sulfur</keyword>
<dbReference type="SUPFAM" id="SSF53706">
    <property type="entry name" value="Formate dehydrogenase/DMSO reductase, domains 1-3"/>
    <property type="match status" value="1"/>
</dbReference>
<protein>
    <submittedName>
        <fullName evidence="10">Molybdopterin-dependent oxidoreductase</fullName>
    </submittedName>
</protein>
<gene>
    <name evidence="10" type="ORF">LZI70_20045</name>
</gene>
<keyword evidence="11" id="KW-1185">Reference proteome</keyword>
<keyword evidence="3" id="KW-0500">Molybdenum</keyword>
<evidence type="ECO:0000256" key="2">
    <source>
        <dbReference type="ARBA" id="ARBA00010312"/>
    </source>
</evidence>
<dbReference type="EMBL" id="CP090616">
    <property type="protein sequence ID" value="UTT87114.1"/>
    <property type="molecule type" value="Genomic_DNA"/>
</dbReference>
<evidence type="ECO:0000256" key="8">
    <source>
        <dbReference type="ARBA" id="ARBA00023014"/>
    </source>
</evidence>
<evidence type="ECO:0000256" key="1">
    <source>
        <dbReference type="ARBA" id="ARBA00001942"/>
    </source>
</evidence>
<feature type="domain" description="4Fe-4S Mo/W bis-MGD-type" evidence="9">
    <location>
        <begin position="48"/>
        <end position="109"/>
    </location>
</feature>
<dbReference type="SMART" id="SM00926">
    <property type="entry name" value="Molybdop_Fe4S4"/>
    <property type="match status" value="1"/>
</dbReference>
<keyword evidence="6" id="KW-0560">Oxidoreductase</keyword>
<evidence type="ECO:0000256" key="6">
    <source>
        <dbReference type="ARBA" id="ARBA00023002"/>
    </source>
</evidence>
<reference evidence="10" key="1">
    <citation type="submission" date="2022-01" db="EMBL/GenBank/DDBJ databases">
        <title>Alginate degradation mechanism of Vibrio pelagius WXL662.</title>
        <authorList>
            <person name="He X."/>
        </authorList>
    </citation>
    <scope>NUCLEOTIDE SEQUENCE</scope>
    <source>
        <strain evidence="10">WXL662</strain>
        <plasmid evidence="10">p_1</plasmid>
    </source>
</reference>
<keyword evidence="5" id="KW-0732">Signal</keyword>
<keyword evidence="7" id="KW-0408">Iron</keyword>
<organism evidence="10 11">
    <name type="scientific">Vibrio pelagius</name>
    <dbReference type="NCBI Taxonomy" id="28169"/>
    <lineage>
        <taxon>Bacteria</taxon>
        <taxon>Pseudomonadati</taxon>
        <taxon>Pseudomonadota</taxon>
        <taxon>Gammaproteobacteria</taxon>
        <taxon>Vibrionales</taxon>
        <taxon>Vibrionaceae</taxon>
        <taxon>Vibrio</taxon>
    </lineage>
</organism>
<dbReference type="PROSITE" id="PS51318">
    <property type="entry name" value="TAT"/>
    <property type="match status" value="1"/>
</dbReference>
<dbReference type="SUPFAM" id="SSF50692">
    <property type="entry name" value="ADC-like"/>
    <property type="match status" value="1"/>
</dbReference>
<dbReference type="Gene3D" id="2.40.40.20">
    <property type="match status" value="1"/>
</dbReference>
<dbReference type="Pfam" id="PF04879">
    <property type="entry name" value="Molybdop_Fe4S4"/>
    <property type="match status" value="1"/>
</dbReference>
<dbReference type="InterPro" id="IPR006963">
    <property type="entry name" value="Mopterin_OxRdtase_4Fe-4S_dom"/>
</dbReference>
<name>A0ABY5GA83_VIBPE</name>
<dbReference type="InterPro" id="IPR006657">
    <property type="entry name" value="MoPterin_dinucl-bd_dom"/>
</dbReference>
<dbReference type="Pfam" id="PF00384">
    <property type="entry name" value="Molybdopterin"/>
    <property type="match status" value="1"/>
</dbReference>
<keyword evidence="4" id="KW-0479">Metal-binding</keyword>
<evidence type="ECO:0000313" key="10">
    <source>
        <dbReference type="EMBL" id="UTT87114.1"/>
    </source>
</evidence>
<proteinExistence type="inferred from homology"/>
<evidence type="ECO:0000256" key="5">
    <source>
        <dbReference type="ARBA" id="ARBA00022729"/>
    </source>
</evidence>
<dbReference type="PROSITE" id="PS00490">
    <property type="entry name" value="MOLYBDOPTERIN_PROK_2"/>
    <property type="match status" value="1"/>
</dbReference>
<comment type="cofactor">
    <cofactor evidence="1">
        <name>Mo-bis(molybdopterin guanine dinucleotide)</name>
        <dbReference type="ChEBI" id="CHEBI:60539"/>
    </cofactor>
</comment>